<protein>
    <submittedName>
        <fullName evidence="2">Uncharacterized protein</fullName>
    </submittedName>
</protein>
<comment type="caution">
    <text evidence="2">The sequence shown here is derived from an EMBL/GenBank/DDBJ whole genome shotgun (WGS) entry which is preliminary data.</text>
</comment>
<feature type="region of interest" description="Disordered" evidence="1">
    <location>
        <begin position="1"/>
        <end position="43"/>
    </location>
</feature>
<dbReference type="AlphaFoldDB" id="A0AAE0G8A0"/>
<sequence>MENTPMETTEAPPENSQRGVKRKESPPVTSESQKSRPPTSTQIVSIRDQERTSAFRRKVGAIAHTDATQFRDGRQVKKGLLSKVSDQVGTLSSHRQKLQKIRDLISIENPDLRVHTEAPSVGYELENIHGDLNADGQELHQLFTTGTSTAIDLCDNDFGVCENGYQISLGPLRCTADQAAELVAYIDIVLKTLFDTENTAIAGELPPDAIWSGEYVQFVHLAFKEPVHAATILAAPDLLQRVPCIPRGRDSFRAGTETVPRVRHAPAEPEIRAPVEGRKVAVQCPGFTGMALGELKEALVKFEESIGETAIESVCKGAMAGTGEAADCDVIQLLMTTAKLAVMLANNTIKFYLDGEQATCELVASTRVLREAQETEIVFYDNAGLFRVGYDEACIQEGVDKAVMHATQQKTTQLLPLPTTRTQLGSDVSRQGSFVRHRPMRSGNMWLLRASSTVYEFSARQEKQQQTIDLYHVEAGEIQVILTLGKFSRKGEKGTGAAPSQQQTDSIAALNSVWEQRLSEVRAQAAPQPSELADHKELIDLTKTIKSGIENLQTGVGDIKHATAETATGLESLIGLHGTTNTTLSTLSTQADNHKQSIENLQQVCNTGFVAVTAECQNTTTAVNAMVEAQRNHETRMLPLYHSMIDKLVSIEANTREARVEEEARKRAKARPSSRQGDRPTHTEEYLQAQLTLLASQQQEQAAKLAQQPQLIQQPVTSAPLQNLQNIQNVHTLASLQGMGLQLPRG</sequence>
<organism evidence="2 3">
    <name type="scientific">Cymbomonas tetramitiformis</name>
    <dbReference type="NCBI Taxonomy" id="36881"/>
    <lineage>
        <taxon>Eukaryota</taxon>
        <taxon>Viridiplantae</taxon>
        <taxon>Chlorophyta</taxon>
        <taxon>Pyramimonadophyceae</taxon>
        <taxon>Pyramimonadales</taxon>
        <taxon>Pyramimonadaceae</taxon>
        <taxon>Cymbomonas</taxon>
    </lineage>
</organism>
<gene>
    <name evidence="2" type="ORF">CYMTET_18498</name>
</gene>
<evidence type="ECO:0000313" key="3">
    <source>
        <dbReference type="Proteomes" id="UP001190700"/>
    </source>
</evidence>
<name>A0AAE0G8A0_9CHLO</name>
<evidence type="ECO:0000256" key="1">
    <source>
        <dbReference type="SAM" id="MobiDB-lite"/>
    </source>
</evidence>
<dbReference type="EMBL" id="LGRX02008579">
    <property type="protein sequence ID" value="KAK3273252.1"/>
    <property type="molecule type" value="Genomic_DNA"/>
</dbReference>
<proteinExistence type="predicted"/>
<reference evidence="2 3" key="1">
    <citation type="journal article" date="2015" name="Genome Biol. Evol.">
        <title>Comparative Genomics of a Bacterivorous Green Alga Reveals Evolutionary Causalities and Consequences of Phago-Mixotrophic Mode of Nutrition.</title>
        <authorList>
            <person name="Burns J.A."/>
            <person name="Paasch A."/>
            <person name="Narechania A."/>
            <person name="Kim E."/>
        </authorList>
    </citation>
    <scope>NUCLEOTIDE SEQUENCE [LARGE SCALE GENOMIC DNA]</scope>
    <source>
        <strain evidence="2 3">PLY_AMNH</strain>
    </source>
</reference>
<evidence type="ECO:0000313" key="2">
    <source>
        <dbReference type="EMBL" id="KAK3273252.1"/>
    </source>
</evidence>
<keyword evidence="3" id="KW-1185">Reference proteome</keyword>
<dbReference type="Proteomes" id="UP001190700">
    <property type="component" value="Unassembled WGS sequence"/>
</dbReference>
<accession>A0AAE0G8A0</accession>
<feature type="compositionally biased region" description="Polar residues" evidence="1">
    <location>
        <begin position="27"/>
        <end position="43"/>
    </location>
</feature>
<feature type="region of interest" description="Disordered" evidence="1">
    <location>
        <begin position="661"/>
        <end position="682"/>
    </location>
</feature>